<evidence type="ECO:0000256" key="2">
    <source>
        <dbReference type="ARBA" id="ARBA00022475"/>
    </source>
</evidence>
<evidence type="ECO:0000313" key="9">
    <source>
        <dbReference type="EMBL" id="WWO45978.1"/>
    </source>
</evidence>
<dbReference type="PANTHER" id="PTHR33362">
    <property type="entry name" value="SIALIC ACID TRAP TRANSPORTER PERMEASE PROTEIN SIAT-RELATED"/>
    <property type="match status" value="1"/>
</dbReference>
<keyword evidence="2" id="KW-1003">Cell membrane</keyword>
<evidence type="ECO:0000256" key="6">
    <source>
        <dbReference type="ARBA" id="ARBA00023136"/>
    </source>
</evidence>
<comment type="function">
    <text evidence="7">Part of the tripartite ATP-independent periplasmic (TRAP) transport system.</text>
</comment>
<feature type="transmembrane region" description="Helical" evidence="7">
    <location>
        <begin position="240"/>
        <end position="256"/>
    </location>
</feature>
<evidence type="ECO:0000256" key="7">
    <source>
        <dbReference type="RuleBase" id="RU369079"/>
    </source>
</evidence>
<keyword evidence="6 7" id="KW-0472">Membrane</keyword>
<evidence type="ECO:0000256" key="5">
    <source>
        <dbReference type="ARBA" id="ARBA00022989"/>
    </source>
</evidence>
<proteinExistence type="inferred from homology"/>
<dbReference type="NCBIfam" id="TIGR00786">
    <property type="entry name" value="dctM"/>
    <property type="match status" value="1"/>
</dbReference>
<feature type="transmembrane region" description="Helical" evidence="7">
    <location>
        <begin position="135"/>
        <end position="159"/>
    </location>
</feature>
<protein>
    <recommendedName>
        <fullName evidence="7">TRAP transporter large permease protein</fullName>
    </recommendedName>
</protein>
<dbReference type="PANTHER" id="PTHR33362:SF5">
    <property type="entry name" value="C4-DICARBOXYLATE TRAP TRANSPORTER LARGE PERMEASE PROTEIN DCTM"/>
    <property type="match status" value="1"/>
</dbReference>
<keyword evidence="3 7" id="KW-0997">Cell inner membrane</keyword>
<gene>
    <name evidence="9" type="ORF">OPV09_25305</name>
</gene>
<dbReference type="Pfam" id="PF06808">
    <property type="entry name" value="DctM"/>
    <property type="match status" value="1"/>
</dbReference>
<keyword evidence="10" id="KW-1185">Reference proteome</keyword>
<sequence length="426" mass="45509">MNALIIFVLLLALMLTGMPISISLGLTVLTFLFTMTSVPIESVALKIFTGIEKFEIMAIPFFILAGNFLTHGGVARRMINFASSMVGHWHGGLALAGVMACALFAAVSGSSPATVVAIGSIILPAMVKQGYPRGFGAGVITTSGALGILIPPSIVMVMYSVSTNTSVGKLFMAGVIPGMMLAMLLGLTTWFLARKHNYPRMKKASWGERFVTFKKSAWGLLLIVIVMGGIYSGAFTPTEAAAMAAVYAFIIAVFVYKDLKIKQVGKVLLDSAAMSAMLLYIITNAVLFSFLMTSENIPQAMAEWITGKGLGVISFLLVVNVLLLLAGNVMEPSSIVLIMAPILFPVAMKLGIDPVHFGILIVVNMEVGMCHPPVGLNLYVASGITKMGISELTVAVMPWLLTMLAFLGLITYVPQISLWLPNLIYN</sequence>
<keyword evidence="7" id="KW-0813">Transport</keyword>
<comment type="similarity">
    <text evidence="7">Belongs to the TRAP transporter large permease family.</text>
</comment>
<feature type="transmembrane region" description="Helical" evidence="7">
    <location>
        <begin position="56"/>
        <end position="74"/>
    </location>
</feature>
<feature type="transmembrane region" description="Helical" evidence="7">
    <location>
        <begin position="171"/>
        <end position="193"/>
    </location>
</feature>
<feature type="transmembrane region" description="Helical" evidence="7">
    <location>
        <begin position="217"/>
        <end position="234"/>
    </location>
</feature>
<comment type="subunit">
    <text evidence="7">The complex comprises the extracytoplasmic solute receptor protein and the two transmembrane proteins.</text>
</comment>
<accession>A0ABZ2GN15</accession>
<feature type="domain" description="TRAP C4-dicarboxylate transport system permease DctM subunit" evidence="8">
    <location>
        <begin position="7"/>
        <end position="416"/>
    </location>
</feature>
<evidence type="ECO:0000256" key="1">
    <source>
        <dbReference type="ARBA" id="ARBA00004429"/>
    </source>
</evidence>
<feature type="transmembrane region" description="Helical" evidence="7">
    <location>
        <begin position="392"/>
        <end position="413"/>
    </location>
</feature>
<feature type="transmembrane region" description="Helical" evidence="7">
    <location>
        <begin position="94"/>
        <end position="123"/>
    </location>
</feature>
<name>A0ABZ2GN15_9BURK</name>
<dbReference type="PIRSF" id="PIRSF006066">
    <property type="entry name" value="HI0050"/>
    <property type="match status" value="1"/>
</dbReference>
<dbReference type="InterPro" id="IPR010656">
    <property type="entry name" value="DctM"/>
</dbReference>
<feature type="transmembrane region" description="Helical" evidence="7">
    <location>
        <begin position="304"/>
        <end position="326"/>
    </location>
</feature>
<evidence type="ECO:0000259" key="8">
    <source>
        <dbReference type="Pfam" id="PF06808"/>
    </source>
</evidence>
<evidence type="ECO:0000256" key="3">
    <source>
        <dbReference type="ARBA" id="ARBA00022519"/>
    </source>
</evidence>
<feature type="transmembrane region" description="Helical" evidence="7">
    <location>
        <begin position="268"/>
        <end position="292"/>
    </location>
</feature>
<dbReference type="Proteomes" id="UP001373909">
    <property type="component" value="Chromosome"/>
</dbReference>
<feature type="transmembrane region" description="Helical" evidence="7">
    <location>
        <begin position="358"/>
        <end position="380"/>
    </location>
</feature>
<organism evidence="9 10">
    <name type="scientific">Janthinobacterium aestuarii</name>
    <dbReference type="NCBI Taxonomy" id="2985511"/>
    <lineage>
        <taxon>Bacteria</taxon>
        <taxon>Pseudomonadati</taxon>
        <taxon>Pseudomonadota</taxon>
        <taxon>Betaproteobacteria</taxon>
        <taxon>Burkholderiales</taxon>
        <taxon>Oxalobacteraceae</taxon>
        <taxon>Janthinobacterium</taxon>
    </lineage>
</organism>
<keyword evidence="5 7" id="KW-1133">Transmembrane helix</keyword>
<evidence type="ECO:0000313" key="10">
    <source>
        <dbReference type="Proteomes" id="UP001373909"/>
    </source>
</evidence>
<reference evidence="9 10" key="1">
    <citation type="submission" date="2024-01" db="EMBL/GenBank/DDBJ databases">
        <title>Draft genome sequences of nine bacterial species from freshwater ponds near Washington, DC.</title>
        <authorList>
            <person name="Pavloudi C."/>
            <person name="Oliver L."/>
            <person name="Slattery K."/>
            <person name="Lissner G."/>
            <person name="Saw J.H."/>
        </authorList>
    </citation>
    <scope>NUCLEOTIDE SEQUENCE [LARGE SCALE GENOMIC DNA]</scope>
    <source>
        <strain evidence="10">TB1-E2</strain>
    </source>
</reference>
<keyword evidence="4 7" id="KW-0812">Transmembrane</keyword>
<feature type="transmembrane region" description="Helical" evidence="7">
    <location>
        <begin position="333"/>
        <end position="352"/>
    </location>
</feature>
<dbReference type="EMBL" id="CP142523">
    <property type="protein sequence ID" value="WWO45978.1"/>
    <property type="molecule type" value="Genomic_DNA"/>
</dbReference>
<comment type="subcellular location">
    <subcellularLocation>
        <location evidence="1 7">Cell inner membrane</location>
        <topology evidence="1 7">Multi-pass membrane protein</topology>
    </subcellularLocation>
</comment>
<dbReference type="RefSeq" id="WP_034746868.1">
    <property type="nucleotide sequence ID" value="NZ_CP142523.1"/>
</dbReference>
<evidence type="ECO:0000256" key="4">
    <source>
        <dbReference type="ARBA" id="ARBA00022692"/>
    </source>
</evidence>
<dbReference type="InterPro" id="IPR004681">
    <property type="entry name" value="TRAP_DctM"/>
</dbReference>